<dbReference type="AlphaFoldDB" id="A0A292Q1T4"/>
<evidence type="ECO:0000313" key="2">
    <source>
        <dbReference type="EMBL" id="CUS13749.1"/>
    </source>
</evidence>
<feature type="region of interest" description="Disordered" evidence="1">
    <location>
        <begin position="97"/>
        <end position="119"/>
    </location>
</feature>
<evidence type="ECO:0000313" key="3">
    <source>
        <dbReference type="Proteomes" id="UP001412239"/>
    </source>
</evidence>
<feature type="compositionally biased region" description="Low complexity" evidence="1">
    <location>
        <begin position="7"/>
        <end position="24"/>
    </location>
</feature>
<reference evidence="2" key="1">
    <citation type="submission" date="2015-10" db="EMBL/GenBank/DDBJ databases">
        <authorList>
            <person name="Regsiter A."/>
            <person name="william w."/>
        </authorList>
    </citation>
    <scope>NUCLEOTIDE SEQUENCE</scope>
    <source>
        <strain evidence="2">Montdore</strain>
    </source>
</reference>
<proteinExistence type="predicted"/>
<dbReference type="EMBL" id="LN890967">
    <property type="protein sequence ID" value="CUS13749.1"/>
    <property type="molecule type" value="Genomic_DNA"/>
</dbReference>
<protein>
    <submittedName>
        <fullName evidence="2">Uncharacterized protein</fullName>
    </submittedName>
</protein>
<feature type="region of interest" description="Disordered" evidence="1">
    <location>
        <begin position="1"/>
        <end position="26"/>
    </location>
</feature>
<feature type="compositionally biased region" description="Low complexity" evidence="1">
    <location>
        <begin position="102"/>
        <end position="117"/>
    </location>
</feature>
<organism evidence="2 3">
    <name type="scientific">Tuber aestivum</name>
    <name type="common">summer truffle</name>
    <dbReference type="NCBI Taxonomy" id="59557"/>
    <lineage>
        <taxon>Eukaryota</taxon>
        <taxon>Fungi</taxon>
        <taxon>Dikarya</taxon>
        <taxon>Ascomycota</taxon>
        <taxon>Pezizomycotina</taxon>
        <taxon>Pezizomycetes</taxon>
        <taxon>Pezizales</taxon>
        <taxon>Tuberaceae</taxon>
        <taxon>Tuber</taxon>
    </lineage>
</organism>
<dbReference type="Proteomes" id="UP001412239">
    <property type="component" value="Unassembled WGS sequence"/>
</dbReference>
<gene>
    <name evidence="2" type="ORF">GSTUAT00002110001</name>
</gene>
<keyword evidence="3" id="KW-1185">Reference proteome</keyword>
<name>A0A292Q1T4_9PEZI</name>
<feature type="region of interest" description="Disordered" evidence="1">
    <location>
        <begin position="60"/>
        <end position="84"/>
    </location>
</feature>
<accession>A0A292Q1T4</accession>
<evidence type="ECO:0000256" key="1">
    <source>
        <dbReference type="SAM" id="MobiDB-lite"/>
    </source>
</evidence>
<sequence>MAKRGSGRSAASAARTPAATSKSSDLVFSLQAEVSRLRRHVSVLSRRLHDCESERLRAQNALRSHPPLPPPPRPSFVESSPSPGERVAKAVVGSSLPRSVHGATAPPAAEGAVAATGSSRSYGVKRAWSGSDSKSASVAIATIVSTSASSGPPTHPAAALRRMGKKQPKRRRIKFDASEPVALRSPEGEKRVVESRLEEPEPHLCPERKLDDGKIVWRCPCKGSFSSDRYNYVPGLRYHWAHHGCTEIKMVAVGLVDDEVPNAPLDRRDRAGLPRHDAVWLYAAGSGLCYTGSYNGND</sequence>